<dbReference type="PANTHER" id="PTHR33492:SF12">
    <property type="entry name" value="HOMEODOMAIN-LIKE SUPERFAMILY PROTEIN-RELATED"/>
    <property type="match status" value="1"/>
</dbReference>
<evidence type="ECO:0000256" key="1">
    <source>
        <dbReference type="SAM" id="MobiDB-lite"/>
    </source>
</evidence>
<dbReference type="Pfam" id="PF13837">
    <property type="entry name" value="Myb_DNA-bind_4"/>
    <property type="match status" value="1"/>
</dbReference>
<accession>A0A8J5LB36</accession>
<dbReference type="InterPro" id="IPR001005">
    <property type="entry name" value="SANT/Myb"/>
</dbReference>
<keyword evidence="4" id="KW-1185">Reference proteome</keyword>
<dbReference type="PANTHER" id="PTHR33492">
    <property type="entry name" value="OSJNBA0043A12.37 PROTEIN-RELATED"/>
    <property type="match status" value="1"/>
</dbReference>
<evidence type="ECO:0000313" key="3">
    <source>
        <dbReference type="EMBL" id="KAG6507322.1"/>
    </source>
</evidence>
<sequence length="276" mass="30540">MEESGRVYRKGNWSLHETMILIEAKKVDYSRRTQRTLKESGGGGGAGSSRPQEMRWKWVEDCCWKQGCHRSQNQCNDRWDNLMRDYKKVRSYEASSSSSHDPASPSYWKLERHERKERNLPANLLPEIYEALSEVVQMRAAMAEKPQGGGGGGGGTPLVAPSIDSEDSQRSISASPETKRKRGRTGEESSSHRHLGGVGSAISKCASIIADALQEGEEKEGMRHKDLLGIEQRKAKLEETKSQVAAQSMDGLATAVNKLATSILGLVTARVQKLQK</sequence>
<evidence type="ECO:0000313" key="4">
    <source>
        <dbReference type="Proteomes" id="UP000734854"/>
    </source>
</evidence>
<dbReference type="PROSITE" id="PS50090">
    <property type="entry name" value="MYB_LIKE"/>
    <property type="match status" value="1"/>
</dbReference>
<dbReference type="InterPro" id="IPR044822">
    <property type="entry name" value="Myb_DNA-bind_4"/>
</dbReference>
<evidence type="ECO:0000259" key="2">
    <source>
        <dbReference type="PROSITE" id="PS50090"/>
    </source>
</evidence>
<protein>
    <recommendedName>
        <fullName evidence="2">Myb-like domain-containing protein</fullName>
    </recommendedName>
</protein>
<comment type="caution">
    <text evidence="3">The sequence shown here is derived from an EMBL/GenBank/DDBJ whole genome shotgun (WGS) entry which is preliminary data.</text>
</comment>
<name>A0A8J5LB36_ZINOF</name>
<dbReference type="OrthoDB" id="1843873at2759"/>
<gene>
    <name evidence="3" type="ORF">ZIOFF_032664</name>
</gene>
<feature type="domain" description="Myb-like" evidence="2">
    <location>
        <begin position="9"/>
        <end position="83"/>
    </location>
</feature>
<dbReference type="EMBL" id="JACMSC010000009">
    <property type="protein sequence ID" value="KAG6507322.1"/>
    <property type="molecule type" value="Genomic_DNA"/>
</dbReference>
<feature type="compositionally biased region" description="Gly residues" evidence="1">
    <location>
        <begin position="147"/>
        <end position="156"/>
    </location>
</feature>
<feature type="region of interest" description="Disordered" evidence="1">
    <location>
        <begin position="144"/>
        <end position="197"/>
    </location>
</feature>
<organism evidence="3 4">
    <name type="scientific">Zingiber officinale</name>
    <name type="common">Ginger</name>
    <name type="synonym">Amomum zingiber</name>
    <dbReference type="NCBI Taxonomy" id="94328"/>
    <lineage>
        <taxon>Eukaryota</taxon>
        <taxon>Viridiplantae</taxon>
        <taxon>Streptophyta</taxon>
        <taxon>Embryophyta</taxon>
        <taxon>Tracheophyta</taxon>
        <taxon>Spermatophyta</taxon>
        <taxon>Magnoliopsida</taxon>
        <taxon>Liliopsida</taxon>
        <taxon>Zingiberales</taxon>
        <taxon>Zingiberaceae</taxon>
        <taxon>Zingiber</taxon>
    </lineage>
</organism>
<proteinExistence type="predicted"/>
<reference evidence="3 4" key="1">
    <citation type="submission" date="2020-08" db="EMBL/GenBank/DDBJ databases">
        <title>Plant Genome Project.</title>
        <authorList>
            <person name="Zhang R.-G."/>
        </authorList>
    </citation>
    <scope>NUCLEOTIDE SEQUENCE [LARGE SCALE GENOMIC DNA]</scope>
    <source>
        <tissue evidence="3">Rhizome</tissue>
    </source>
</reference>
<dbReference type="Proteomes" id="UP000734854">
    <property type="component" value="Unassembled WGS sequence"/>
</dbReference>
<dbReference type="AlphaFoldDB" id="A0A8J5LB36"/>